<proteinExistence type="predicted"/>
<protein>
    <submittedName>
        <fullName evidence="1">Uncharacterized protein</fullName>
    </submittedName>
</protein>
<dbReference type="AlphaFoldDB" id="A0A255Y430"/>
<reference evidence="1 2" key="1">
    <citation type="submission" date="2017-07" db="EMBL/GenBank/DDBJ databases">
        <title>Sandarakinorhabdus cyanobacteriorum sp. nov., a novel bacterium isolated from cyanobacterial aggregates in a eutrophic lake.</title>
        <authorList>
            <person name="Cai H."/>
        </authorList>
    </citation>
    <scope>NUCLEOTIDE SEQUENCE [LARGE SCALE GENOMIC DNA]</scope>
    <source>
        <strain evidence="1 2">TH057</strain>
    </source>
</reference>
<dbReference type="EMBL" id="NOXT01000127">
    <property type="protein sequence ID" value="OYQ23901.1"/>
    <property type="molecule type" value="Genomic_DNA"/>
</dbReference>
<evidence type="ECO:0000313" key="1">
    <source>
        <dbReference type="EMBL" id="OYQ23901.1"/>
    </source>
</evidence>
<dbReference type="Proteomes" id="UP000216991">
    <property type="component" value="Unassembled WGS sequence"/>
</dbReference>
<evidence type="ECO:0000313" key="2">
    <source>
        <dbReference type="Proteomes" id="UP000216991"/>
    </source>
</evidence>
<name>A0A255Y430_9SPHN</name>
<keyword evidence="2" id="KW-1185">Reference proteome</keyword>
<gene>
    <name evidence="1" type="ORF">CHU93_16760</name>
</gene>
<organism evidence="1 2">
    <name type="scientific">Sandarakinorhabdus cyanobacteriorum</name>
    <dbReference type="NCBI Taxonomy" id="1981098"/>
    <lineage>
        <taxon>Bacteria</taxon>
        <taxon>Pseudomonadati</taxon>
        <taxon>Pseudomonadota</taxon>
        <taxon>Alphaproteobacteria</taxon>
        <taxon>Sphingomonadales</taxon>
        <taxon>Sphingosinicellaceae</taxon>
        <taxon>Sandarakinorhabdus</taxon>
    </lineage>
</organism>
<accession>A0A255Y430</accession>
<comment type="caution">
    <text evidence="1">The sequence shown here is derived from an EMBL/GenBank/DDBJ whole genome shotgun (WGS) entry which is preliminary data.</text>
</comment>
<sequence>MMMSCDDASAIHSAYAQIEAFTARRSGDPHAIGEDITEWLDVVSISFRVLVTRRTHSACAIARARLCKSRRHPRSWNAACLPVSVRGRGVTSWWR</sequence>